<comment type="subcellular location">
    <subcellularLocation>
        <location evidence="1">Cell envelope</location>
    </subcellularLocation>
</comment>
<dbReference type="PANTHER" id="PTHR42852:SF6">
    <property type="entry name" value="THIOL:DISULFIDE INTERCHANGE PROTEIN DSBE"/>
    <property type="match status" value="1"/>
</dbReference>
<evidence type="ECO:0000256" key="2">
    <source>
        <dbReference type="ARBA" id="ARBA00022748"/>
    </source>
</evidence>
<accession>A0A143BHY8</accession>
<sequence>MTAKQQWMVVLGIVAFLVGGAFTASHFLKDELTNVTTGSDAPGFAASTVDATPQMKSLSNYRGEVILLNIWATWCGPCREEMPAIERLHQELGGKGLKIVAVSVDNAGEEQKIRDFVKEFGLNFEVLHDASGSIQGIYRTTGVPETFIIDREGVVRKRLIGHTDLTLNYDGNKRLLEQLLAQPKS</sequence>
<dbReference type="CDD" id="cd02966">
    <property type="entry name" value="TlpA_like_family"/>
    <property type="match status" value="1"/>
</dbReference>
<evidence type="ECO:0000256" key="3">
    <source>
        <dbReference type="ARBA" id="ARBA00023157"/>
    </source>
</evidence>
<evidence type="ECO:0000259" key="5">
    <source>
        <dbReference type="PROSITE" id="PS51352"/>
    </source>
</evidence>
<dbReference type="InterPro" id="IPR000866">
    <property type="entry name" value="AhpC/TSA"/>
</dbReference>
<dbReference type="eggNOG" id="COG0526">
    <property type="taxonomic scope" value="Bacteria"/>
</dbReference>
<keyword evidence="4" id="KW-0676">Redox-active center</keyword>
<dbReference type="InterPro" id="IPR013766">
    <property type="entry name" value="Thioredoxin_domain"/>
</dbReference>
<organism evidence="6 7">
    <name type="scientific">Gemmatimonas phototrophica</name>
    <dbReference type="NCBI Taxonomy" id="1379270"/>
    <lineage>
        <taxon>Bacteria</taxon>
        <taxon>Pseudomonadati</taxon>
        <taxon>Gemmatimonadota</taxon>
        <taxon>Gemmatimonadia</taxon>
        <taxon>Gemmatimonadales</taxon>
        <taxon>Gemmatimonadaceae</taxon>
        <taxon>Gemmatimonas</taxon>
    </lineage>
</organism>
<gene>
    <name evidence="6" type="ORF">GEMMAAP_03870</name>
</gene>
<dbReference type="GO" id="GO:0030313">
    <property type="term" value="C:cell envelope"/>
    <property type="evidence" value="ECO:0007669"/>
    <property type="project" value="UniProtKB-SubCell"/>
</dbReference>
<dbReference type="PANTHER" id="PTHR42852">
    <property type="entry name" value="THIOL:DISULFIDE INTERCHANGE PROTEIN DSBE"/>
    <property type="match status" value="1"/>
</dbReference>
<dbReference type="AlphaFoldDB" id="A0A143BHY8"/>
<keyword evidence="2" id="KW-0201">Cytochrome c-type biogenesis</keyword>
<dbReference type="PROSITE" id="PS51352">
    <property type="entry name" value="THIOREDOXIN_2"/>
    <property type="match status" value="1"/>
</dbReference>
<evidence type="ECO:0000256" key="4">
    <source>
        <dbReference type="ARBA" id="ARBA00023284"/>
    </source>
</evidence>
<dbReference type="PROSITE" id="PS00194">
    <property type="entry name" value="THIOREDOXIN_1"/>
    <property type="match status" value="1"/>
</dbReference>
<dbReference type="InterPro" id="IPR050553">
    <property type="entry name" value="Thioredoxin_ResA/DsbE_sf"/>
</dbReference>
<dbReference type="RefSeq" id="WP_053334288.1">
    <property type="nucleotide sequence ID" value="NZ_CP011454.1"/>
</dbReference>
<keyword evidence="7" id="KW-1185">Reference proteome</keyword>
<reference evidence="6 7" key="2">
    <citation type="journal article" date="2016" name="Environ. Microbiol. Rep.">
        <title>Metagenomic evidence for the presence of phototrophic Gemmatimonadetes bacteria in diverse environments.</title>
        <authorList>
            <person name="Zeng Y."/>
            <person name="Baumbach J."/>
            <person name="Barbosa E.G."/>
            <person name="Azevedo V."/>
            <person name="Zhang C."/>
            <person name="Koblizek M."/>
        </authorList>
    </citation>
    <scope>NUCLEOTIDE SEQUENCE [LARGE SCALE GENOMIC DNA]</scope>
    <source>
        <strain evidence="6 7">AP64</strain>
    </source>
</reference>
<dbReference type="Pfam" id="PF00578">
    <property type="entry name" value="AhpC-TSA"/>
    <property type="match status" value="1"/>
</dbReference>
<keyword evidence="3" id="KW-1015">Disulfide bond</keyword>
<evidence type="ECO:0000313" key="7">
    <source>
        <dbReference type="Proteomes" id="UP000076404"/>
    </source>
</evidence>
<dbReference type="GO" id="GO:0017004">
    <property type="term" value="P:cytochrome complex assembly"/>
    <property type="evidence" value="ECO:0007669"/>
    <property type="project" value="UniProtKB-KW"/>
</dbReference>
<dbReference type="Proteomes" id="UP000076404">
    <property type="component" value="Chromosome"/>
</dbReference>
<protein>
    <recommendedName>
        <fullName evidence="5">Thioredoxin domain-containing protein</fullName>
    </recommendedName>
</protein>
<dbReference type="KEGG" id="gph:GEMMAAP_03870"/>
<dbReference type="SUPFAM" id="SSF52833">
    <property type="entry name" value="Thioredoxin-like"/>
    <property type="match status" value="1"/>
</dbReference>
<dbReference type="OrthoDB" id="9813820at2"/>
<dbReference type="InterPro" id="IPR036249">
    <property type="entry name" value="Thioredoxin-like_sf"/>
</dbReference>
<dbReference type="EMBL" id="CP011454">
    <property type="protein sequence ID" value="AMW04211.1"/>
    <property type="molecule type" value="Genomic_DNA"/>
</dbReference>
<dbReference type="InterPro" id="IPR017937">
    <property type="entry name" value="Thioredoxin_CS"/>
</dbReference>
<name>A0A143BHY8_9BACT</name>
<evidence type="ECO:0000313" key="6">
    <source>
        <dbReference type="EMBL" id="AMW04211.1"/>
    </source>
</evidence>
<dbReference type="Gene3D" id="3.40.30.10">
    <property type="entry name" value="Glutaredoxin"/>
    <property type="match status" value="1"/>
</dbReference>
<dbReference type="STRING" id="1379270.GEMMAAP_03870"/>
<dbReference type="GO" id="GO:0016491">
    <property type="term" value="F:oxidoreductase activity"/>
    <property type="evidence" value="ECO:0007669"/>
    <property type="project" value="InterPro"/>
</dbReference>
<feature type="domain" description="Thioredoxin" evidence="5">
    <location>
        <begin position="35"/>
        <end position="181"/>
    </location>
</feature>
<reference evidence="6 7" key="1">
    <citation type="journal article" date="2014" name="Proc. Natl. Acad. Sci. U.S.A.">
        <title>Functional type 2 photosynthetic reaction centers found in the rare bacterial phylum Gemmatimonadetes.</title>
        <authorList>
            <person name="Zeng Y."/>
            <person name="Feng F."/>
            <person name="Medova H."/>
            <person name="Dean J."/>
            <person name="Koblizek M."/>
        </authorList>
    </citation>
    <scope>NUCLEOTIDE SEQUENCE [LARGE SCALE GENOMIC DNA]</scope>
    <source>
        <strain evidence="6 7">AP64</strain>
    </source>
</reference>
<proteinExistence type="predicted"/>
<dbReference type="GO" id="GO:0016209">
    <property type="term" value="F:antioxidant activity"/>
    <property type="evidence" value="ECO:0007669"/>
    <property type="project" value="InterPro"/>
</dbReference>
<evidence type="ECO:0000256" key="1">
    <source>
        <dbReference type="ARBA" id="ARBA00004196"/>
    </source>
</evidence>